<dbReference type="AlphaFoldDB" id="A0A0B8PD20"/>
<dbReference type="EMBL" id="BBSA01000012">
    <property type="protein sequence ID" value="GAM64256.1"/>
    <property type="molecule type" value="Genomic_DNA"/>
</dbReference>
<comment type="caution">
    <text evidence="1">The sequence shown here is derived from an EMBL/GenBank/DDBJ whole genome shotgun (WGS) entry which is preliminary data.</text>
</comment>
<sequence>MFSFYFVPEIVYLQAQGPEVTQSPMFGSIHKTSEISFKITAISGLILAYRNLMKLKD</sequence>
<evidence type="ECO:0000313" key="1">
    <source>
        <dbReference type="EMBL" id="GAM64256.1"/>
    </source>
</evidence>
<reference evidence="1 2" key="1">
    <citation type="submission" date="2015-01" db="EMBL/GenBank/DDBJ databases">
        <title>Vibrio sp. C5 JCM 19232 whole genome shotgun sequence.</title>
        <authorList>
            <person name="Sawabe T."/>
            <person name="Meirelles P."/>
            <person name="Feng G."/>
            <person name="Sayaka M."/>
            <person name="Hattori M."/>
            <person name="Ohkuma M."/>
        </authorList>
    </citation>
    <scope>NUCLEOTIDE SEQUENCE [LARGE SCALE GENOMIC DNA]</scope>
    <source>
        <strain evidence="1 2">JCM19232</strain>
    </source>
</reference>
<reference evidence="1 2" key="2">
    <citation type="submission" date="2015-01" db="EMBL/GenBank/DDBJ databases">
        <authorList>
            <consortium name="NBRP consortium"/>
            <person name="Sawabe T."/>
            <person name="Meirelles P."/>
            <person name="Feng G."/>
            <person name="Sayaka M."/>
            <person name="Hattori M."/>
            <person name="Ohkuma M."/>
        </authorList>
    </citation>
    <scope>NUCLEOTIDE SEQUENCE [LARGE SCALE GENOMIC DNA]</scope>
    <source>
        <strain evidence="1 2">JCM19232</strain>
    </source>
</reference>
<accession>A0A0B8PD20</accession>
<organism evidence="1 2">
    <name type="scientific">Vibrio ishigakensis</name>
    <dbReference type="NCBI Taxonomy" id="1481914"/>
    <lineage>
        <taxon>Bacteria</taxon>
        <taxon>Pseudomonadati</taxon>
        <taxon>Pseudomonadota</taxon>
        <taxon>Gammaproteobacteria</taxon>
        <taxon>Vibrionales</taxon>
        <taxon>Vibrionaceae</taxon>
        <taxon>Vibrio</taxon>
    </lineage>
</organism>
<proteinExistence type="predicted"/>
<evidence type="ECO:0000313" key="2">
    <source>
        <dbReference type="Proteomes" id="UP000031670"/>
    </source>
</evidence>
<name>A0A0B8PD20_9VIBR</name>
<protein>
    <recommendedName>
        <fullName evidence="3">DUF4149 domain-containing protein</fullName>
    </recommendedName>
</protein>
<evidence type="ECO:0008006" key="3">
    <source>
        <dbReference type="Google" id="ProtNLM"/>
    </source>
</evidence>
<dbReference type="Proteomes" id="UP000031670">
    <property type="component" value="Unassembled WGS sequence"/>
</dbReference>
<gene>
    <name evidence="1" type="ORF">JCM19232_926</name>
</gene>